<dbReference type="Gene3D" id="2.120.10.30">
    <property type="entry name" value="TolB, C-terminal domain"/>
    <property type="match status" value="1"/>
</dbReference>
<organism evidence="3 4">
    <name type="scientific">Bdellovibrio reynosensis</name>
    <dbReference type="NCBI Taxonomy" id="2835041"/>
    <lineage>
        <taxon>Bacteria</taxon>
        <taxon>Pseudomonadati</taxon>
        <taxon>Bdellovibrionota</taxon>
        <taxon>Bdellovibrionia</taxon>
        <taxon>Bdellovibrionales</taxon>
        <taxon>Pseudobdellovibrionaceae</taxon>
        <taxon>Bdellovibrio</taxon>
    </lineage>
</organism>
<evidence type="ECO:0000313" key="3">
    <source>
        <dbReference type="EMBL" id="UOF02199.1"/>
    </source>
</evidence>
<dbReference type="PANTHER" id="PTHR19328">
    <property type="entry name" value="HEDGEHOG-INTERACTING PROTEIN"/>
    <property type="match status" value="1"/>
</dbReference>
<dbReference type="EMBL" id="CP093442">
    <property type="protein sequence ID" value="UOF02199.1"/>
    <property type="molecule type" value="Genomic_DNA"/>
</dbReference>
<evidence type="ECO:0000256" key="1">
    <source>
        <dbReference type="SAM" id="SignalP"/>
    </source>
</evidence>
<dbReference type="Proteomes" id="UP000830116">
    <property type="component" value="Chromosome"/>
</dbReference>
<dbReference type="InterPro" id="IPR011042">
    <property type="entry name" value="6-blade_b-propeller_TolB-like"/>
</dbReference>
<accession>A0ABY4CBV5</accession>
<feature type="signal peptide" evidence="1">
    <location>
        <begin position="1"/>
        <end position="18"/>
    </location>
</feature>
<feature type="chain" id="PRO_5045149747" evidence="1">
    <location>
        <begin position="19"/>
        <end position="407"/>
    </location>
</feature>
<proteinExistence type="predicted"/>
<dbReference type="InterPro" id="IPR011041">
    <property type="entry name" value="Quinoprot_gluc/sorb_DH_b-prop"/>
</dbReference>
<dbReference type="InterPro" id="IPR012938">
    <property type="entry name" value="Glc/Sorbosone_DH"/>
</dbReference>
<dbReference type="Pfam" id="PF07995">
    <property type="entry name" value="GSDH"/>
    <property type="match status" value="1"/>
</dbReference>
<protein>
    <submittedName>
        <fullName evidence="3">PQQ-dependent sugar dehydrogenase</fullName>
    </submittedName>
</protein>
<evidence type="ECO:0000259" key="2">
    <source>
        <dbReference type="Pfam" id="PF07995"/>
    </source>
</evidence>
<gene>
    <name evidence="3" type="ORF">MNR06_04450</name>
</gene>
<evidence type="ECO:0000313" key="4">
    <source>
        <dbReference type="Proteomes" id="UP000830116"/>
    </source>
</evidence>
<keyword evidence="1" id="KW-0732">Signal</keyword>
<dbReference type="PROSITE" id="PS51257">
    <property type="entry name" value="PROKAR_LIPOPROTEIN"/>
    <property type="match status" value="1"/>
</dbReference>
<reference evidence="3" key="1">
    <citation type="submission" date="2022-03" db="EMBL/GenBank/DDBJ databases">
        <title>Genome Identification and Characterization of new species Bdellovibrio reynosense LBG001 sp. nov. from a Mexico soil sample.</title>
        <authorList>
            <person name="Camilli A."/>
            <person name="Ajao Y."/>
            <person name="Guo X."/>
        </authorList>
    </citation>
    <scope>NUCLEOTIDE SEQUENCE</scope>
    <source>
        <strain evidence="3">LBG001</strain>
    </source>
</reference>
<dbReference type="RefSeq" id="WP_243539092.1">
    <property type="nucleotide sequence ID" value="NZ_CP093442.1"/>
</dbReference>
<name>A0ABY4CBV5_9BACT</name>
<dbReference type="PANTHER" id="PTHR19328:SF13">
    <property type="entry name" value="HIPL1 PROTEIN"/>
    <property type="match status" value="1"/>
</dbReference>
<dbReference type="SUPFAM" id="SSF50952">
    <property type="entry name" value="Soluble quinoprotein glucose dehydrogenase"/>
    <property type="match status" value="1"/>
</dbReference>
<sequence>MIKILLALIAVVVLVACRDDDTNSLNPPLTQKPGVPVATPDFSRTDFMRDLDDPWDMAFTLDSTMFFTEKCRGLSVRTPDGKVTKLFGGNGYNTFVPDFFCAGQSGMHGVAIDPNFASNRRIYVFMPSELSSPRTNRIVRLVVDANFTSVSERTDIITDISFKDRRNLWGGVGTHSGGRIRFGPDGYLYITTGDNHNGPLPQDLTKLGGKILRVDTNGKAAPGNNTPTGGDPRIYVYGLRNAQGLTFKPSNGRPFIAEHGPNHSDEVTALSPGGNGGWDPKPDSGVSCADNYCGYISNRKDGKLTSMTDTDKFPQALKPLFVMPDSQGMGTAAFVVGQQWKDWNGILLVSLMASEKLIALKVNDQDGLSSITPVNVPSERIRSIVQGPDSNIYMALDDGTIWKFTPK</sequence>
<feature type="domain" description="Glucose/Sorbosone dehydrogenase" evidence="2">
    <location>
        <begin position="51"/>
        <end position="400"/>
    </location>
</feature>
<keyword evidence="4" id="KW-1185">Reference proteome</keyword>